<dbReference type="KEGG" id="nec:KGD82_27730"/>
<sequence>MSVFSPELTIREATVPLASFIKPFHAHYFSRTVGTPFRKRKYAFAGLPSLMPLVRAFLDTSAAERSTDYRYLFTLLGSELANNAIAHSLSSEHGQTYSLTVDRGANGMTLTCQDQGTRHPMNPGPLTATHLPALNPETGPGNDQGLGLGLINALADQWGDNGNPKFRQVWFHLSYDLTHNPWNQIDAEVS</sequence>
<organism evidence="2 3">
    <name type="scientific">Nocardiopsis eucommiae</name>
    <dbReference type="NCBI Taxonomy" id="2831970"/>
    <lineage>
        <taxon>Bacteria</taxon>
        <taxon>Bacillati</taxon>
        <taxon>Actinomycetota</taxon>
        <taxon>Actinomycetes</taxon>
        <taxon>Streptosporangiales</taxon>
        <taxon>Nocardiopsidaceae</taxon>
        <taxon>Nocardiopsis</taxon>
    </lineage>
</organism>
<dbReference type="AlphaFoldDB" id="A0A975LCQ6"/>
<gene>
    <name evidence="2" type="ORF">KGD82_27730</name>
</gene>
<evidence type="ECO:0000259" key="1">
    <source>
        <dbReference type="Pfam" id="PF13581"/>
    </source>
</evidence>
<evidence type="ECO:0000313" key="2">
    <source>
        <dbReference type="EMBL" id="QVJ03479.1"/>
    </source>
</evidence>
<protein>
    <submittedName>
        <fullName evidence="2">ATP-binding protein</fullName>
    </submittedName>
</protein>
<geneLocation type="plasmid" evidence="2 3">
    <name>unnamed2</name>
</geneLocation>
<name>A0A975LCQ6_9ACTN</name>
<keyword evidence="3" id="KW-1185">Reference proteome</keyword>
<dbReference type="EMBL" id="CP074403">
    <property type="protein sequence ID" value="QVJ03479.1"/>
    <property type="molecule type" value="Genomic_DNA"/>
</dbReference>
<dbReference type="InterPro" id="IPR036890">
    <property type="entry name" value="HATPase_C_sf"/>
</dbReference>
<dbReference type="GO" id="GO:0005524">
    <property type="term" value="F:ATP binding"/>
    <property type="evidence" value="ECO:0007669"/>
    <property type="project" value="UniProtKB-KW"/>
</dbReference>
<reference evidence="2" key="1">
    <citation type="submission" date="2021-05" db="EMBL/GenBank/DDBJ databases">
        <authorList>
            <person name="Kaiqin L."/>
            <person name="Jian G."/>
        </authorList>
    </citation>
    <scope>NUCLEOTIDE SEQUENCE</scope>
    <source>
        <strain evidence="2">HDS5</strain>
        <plasmid evidence="2">unnamed2</plasmid>
    </source>
</reference>
<dbReference type="SUPFAM" id="SSF55874">
    <property type="entry name" value="ATPase domain of HSP90 chaperone/DNA topoisomerase II/histidine kinase"/>
    <property type="match status" value="1"/>
</dbReference>
<keyword evidence="2" id="KW-0547">Nucleotide-binding</keyword>
<accession>A0A975LCQ6</accession>
<evidence type="ECO:0000313" key="3">
    <source>
        <dbReference type="Proteomes" id="UP000682416"/>
    </source>
</evidence>
<keyword evidence="2" id="KW-0614">Plasmid</keyword>
<keyword evidence="2" id="KW-0067">ATP-binding</keyword>
<dbReference type="InterPro" id="IPR003594">
    <property type="entry name" value="HATPase_dom"/>
</dbReference>
<dbReference type="Pfam" id="PF13581">
    <property type="entry name" value="HATPase_c_2"/>
    <property type="match status" value="1"/>
</dbReference>
<dbReference type="Gene3D" id="3.30.565.10">
    <property type="entry name" value="Histidine kinase-like ATPase, C-terminal domain"/>
    <property type="match status" value="1"/>
</dbReference>
<dbReference type="Proteomes" id="UP000682416">
    <property type="component" value="Plasmid unnamed2"/>
</dbReference>
<dbReference type="CDD" id="cd16936">
    <property type="entry name" value="HATPase_RsbW-like"/>
    <property type="match status" value="1"/>
</dbReference>
<feature type="domain" description="Histidine kinase/HSP90-like ATPase" evidence="1">
    <location>
        <begin position="72"/>
        <end position="157"/>
    </location>
</feature>
<proteinExistence type="predicted"/>